<accession>A0A2U1S7K4</accession>
<dbReference type="Gene3D" id="3.40.50.150">
    <property type="entry name" value="Vaccinia Virus protein VP39"/>
    <property type="match status" value="1"/>
</dbReference>
<proteinExistence type="predicted"/>
<feature type="domain" description="Methyltransferase" evidence="1">
    <location>
        <begin position="59"/>
        <end position="163"/>
    </location>
</feature>
<protein>
    <submittedName>
        <fullName evidence="2">Ubiquinone biosynthesis O-methyltransferase</fullName>
        <ecNumber evidence="2">2.1.1.222</ecNumber>
        <ecNumber evidence="2">2.1.1.64</ecNumber>
    </submittedName>
</protein>
<dbReference type="InterPro" id="IPR029063">
    <property type="entry name" value="SAM-dependent_MTases_sf"/>
</dbReference>
<reference evidence="2 3" key="1">
    <citation type="submission" date="2017-03" db="EMBL/GenBank/DDBJ databases">
        <title>Genome sequence of Methanobrevibacter wosei.</title>
        <authorList>
            <person name="Poehlein A."/>
            <person name="Seedorf H."/>
            <person name="Daniel R."/>
        </authorList>
    </citation>
    <scope>NUCLEOTIDE SEQUENCE [LARGE SCALE GENOMIC DNA]</scope>
    <source>
        <strain evidence="2 3">DSM 11979</strain>
    </source>
</reference>
<evidence type="ECO:0000313" key="3">
    <source>
        <dbReference type="Proteomes" id="UP000245577"/>
    </source>
</evidence>
<evidence type="ECO:0000313" key="2">
    <source>
        <dbReference type="EMBL" id="PWB86075.1"/>
    </source>
</evidence>
<keyword evidence="3" id="KW-1185">Reference proteome</keyword>
<dbReference type="CDD" id="cd02440">
    <property type="entry name" value="AdoMet_MTases"/>
    <property type="match status" value="1"/>
</dbReference>
<keyword evidence="2" id="KW-0808">Transferase</keyword>
<dbReference type="EC" id="2.1.1.64" evidence="2"/>
<keyword evidence="2" id="KW-0830">Ubiquinone</keyword>
<dbReference type="GO" id="GO:0102208">
    <property type="term" value="F:2-polyprenyl-6-hydroxyphenol methylase activity"/>
    <property type="evidence" value="ECO:0007669"/>
    <property type="project" value="UniProtKB-EC"/>
</dbReference>
<dbReference type="Pfam" id="PF13847">
    <property type="entry name" value="Methyltransf_31"/>
    <property type="match status" value="1"/>
</dbReference>
<dbReference type="EC" id="2.1.1.222" evidence="2"/>
<dbReference type="AlphaFoldDB" id="A0A2U1S7K4"/>
<dbReference type="InterPro" id="IPR025714">
    <property type="entry name" value="Methyltranfer_dom"/>
</dbReference>
<dbReference type="GO" id="GO:0032259">
    <property type="term" value="P:methylation"/>
    <property type="evidence" value="ECO:0007669"/>
    <property type="project" value="UniProtKB-KW"/>
</dbReference>
<evidence type="ECO:0000259" key="1">
    <source>
        <dbReference type="Pfam" id="PF13847"/>
    </source>
</evidence>
<dbReference type="SUPFAM" id="SSF53335">
    <property type="entry name" value="S-adenosyl-L-methionine-dependent methyltransferases"/>
    <property type="match status" value="1"/>
</dbReference>
<dbReference type="PANTHER" id="PTHR43861">
    <property type="entry name" value="TRANS-ACONITATE 2-METHYLTRANSFERASE-RELATED"/>
    <property type="match status" value="1"/>
</dbReference>
<dbReference type="EMBL" id="MZGU01000004">
    <property type="protein sequence ID" value="PWB86075.1"/>
    <property type="molecule type" value="Genomic_DNA"/>
</dbReference>
<dbReference type="Proteomes" id="UP000245577">
    <property type="component" value="Unassembled WGS sequence"/>
</dbReference>
<name>A0A2U1S7K4_9EURY</name>
<dbReference type="RefSeq" id="WP_116669714.1">
    <property type="nucleotide sequence ID" value="NZ_CASEFK010000013.1"/>
</dbReference>
<sequence length="275" mass="32524">MKKQCVGDPDQLNWVKFWQEKLENKTDKKKDWDKAAPGFYKRATKDEYKELLLDELILDEEDTVLDLGCGEGSITLPIAEKVKSITGLDSSIKMLEYLREKADEENMTNVHTIFQPIEDINHEELGNYDVVISSRSLNGVVPIKETLEEMNKIANKYVFITIFGPENWQIETEFNEFIGKEQETFPGYNYIFNILYNMGIYPNTKRLDIKEYRKYDSIEEAMDNGKFRLDLLNDEEKEKLKEYLNRILKKDPETGKLYNKKDKADWVLIWWKKEE</sequence>
<comment type="caution">
    <text evidence="2">The sequence shown here is derived from an EMBL/GenBank/DDBJ whole genome shotgun (WGS) entry which is preliminary data.</text>
</comment>
<dbReference type="OrthoDB" id="57427at2157"/>
<organism evidence="2 3">
    <name type="scientific">Methanobrevibacter woesei</name>
    <dbReference type="NCBI Taxonomy" id="190976"/>
    <lineage>
        <taxon>Archaea</taxon>
        <taxon>Methanobacteriati</taxon>
        <taxon>Methanobacteriota</taxon>
        <taxon>Methanomada group</taxon>
        <taxon>Methanobacteria</taxon>
        <taxon>Methanobacteriales</taxon>
        <taxon>Methanobacteriaceae</taxon>
        <taxon>Methanobrevibacter</taxon>
    </lineage>
</organism>
<keyword evidence="2" id="KW-0489">Methyltransferase</keyword>
<gene>
    <name evidence="2" type="primary">ubiG</name>
    <name evidence="2" type="ORF">MBBWO_09290</name>
</gene>
<dbReference type="GO" id="GO:0061542">
    <property type="term" value="F:3-demethylubiquinol 3-O-methyltransferase activity"/>
    <property type="evidence" value="ECO:0007669"/>
    <property type="project" value="UniProtKB-EC"/>
</dbReference>